<dbReference type="EC" id="7.1.1.2" evidence="4 17"/>
<feature type="transmembrane region" description="Helical" evidence="17">
    <location>
        <begin position="20"/>
        <end position="42"/>
    </location>
</feature>
<evidence type="ECO:0000256" key="14">
    <source>
        <dbReference type="ARBA" id="ARBA00023128"/>
    </source>
</evidence>
<keyword evidence="15 17" id="KW-0472">Membrane</keyword>
<evidence type="ECO:0000256" key="5">
    <source>
        <dbReference type="ARBA" id="ARBA00021006"/>
    </source>
</evidence>
<keyword evidence="6 17" id="KW-0813">Transport</keyword>
<evidence type="ECO:0000256" key="3">
    <source>
        <dbReference type="ARBA" id="ARBA00009025"/>
    </source>
</evidence>
<keyword evidence="10 17" id="KW-0249">Electron transport</keyword>
<feature type="transmembrane region" description="Helical" evidence="17">
    <location>
        <begin position="84"/>
        <end position="100"/>
    </location>
</feature>
<dbReference type="EMBL" id="KY310669">
    <property type="protein sequence ID" value="ASV72572.1"/>
    <property type="molecule type" value="Genomic_DNA"/>
</dbReference>
<comment type="function">
    <text evidence="1">Core subunit of the mitochondrial membrane respiratory chain NADH dehydrogenase (Complex I) that is believed to belong to the minimal assembly required for catalysis. Complex I functions in the transfer of electrons from NADH to the respiratory chain. The immediate electron acceptor for the enzyme is believed to be ubiquinone.</text>
</comment>
<dbReference type="GO" id="GO:0048039">
    <property type="term" value="F:ubiquinone binding"/>
    <property type="evidence" value="ECO:0007669"/>
    <property type="project" value="TreeGrafter"/>
</dbReference>
<dbReference type="GO" id="GO:0008137">
    <property type="term" value="F:NADH dehydrogenase (ubiquinone) activity"/>
    <property type="evidence" value="ECO:0007669"/>
    <property type="project" value="UniProtKB-UniRule"/>
</dbReference>
<feature type="transmembrane region" description="Helical" evidence="17">
    <location>
        <begin position="291"/>
        <end position="310"/>
    </location>
</feature>
<organism evidence="20">
    <name type="scientific">Allobathynella sp. JHS-2017</name>
    <dbReference type="NCBI Taxonomy" id="2025385"/>
    <lineage>
        <taxon>Eukaryota</taxon>
        <taxon>Metazoa</taxon>
        <taxon>Ecdysozoa</taxon>
        <taxon>Arthropoda</taxon>
        <taxon>Crustacea</taxon>
        <taxon>Multicrustacea</taxon>
        <taxon>Malacostraca</taxon>
        <taxon>Eumalacostraca</taxon>
        <taxon>Syncarida</taxon>
        <taxon>Bathynellacea</taxon>
        <taxon>Parabathynellidae</taxon>
        <taxon>Allobathynella</taxon>
    </lineage>
</organism>
<gene>
    <name evidence="20" type="primary">nad4</name>
</gene>
<evidence type="ECO:0000256" key="12">
    <source>
        <dbReference type="ARBA" id="ARBA00023027"/>
    </source>
</evidence>
<dbReference type="InterPro" id="IPR001750">
    <property type="entry name" value="ND/Mrp_TM"/>
</dbReference>
<feature type="domain" description="NADH:ubiquinone oxidoreductase chain 4 N-terminal" evidence="19">
    <location>
        <begin position="3"/>
        <end position="99"/>
    </location>
</feature>
<feature type="transmembrane region" description="Helical" evidence="17">
    <location>
        <begin position="370"/>
        <end position="395"/>
    </location>
</feature>
<evidence type="ECO:0000256" key="10">
    <source>
        <dbReference type="ARBA" id="ARBA00022982"/>
    </source>
</evidence>
<keyword evidence="8 17" id="KW-0812">Transmembrane</keyword>
<dbReference type="GO" id="GO:0031966">
    <property type="term" value="C:mitochondrial membrane"/>
    <property type="evidence" value="ECO:0007669"/>
    <property type="project" value="UniProtKB-SubCell"/>
</dbReference>
<comment type="catalytic activity">
    <reaction evidence="16 17">
        <text>a ubiquinone + NADH + 5 H(+)(in) = a ubiquinol + NAD(+) + 4 H(+)(out)</text>
        <dbReference type="Rhea" id="RHEA:29091"/>
        <dbReference type="Rhea" id="RHEA-COMP:9565"/>
        <dbReference type="Rhea" id="RHEA-COMP:9566"/>
        <dbReference type="ChEBI" id="CHEBI:15378"/>
        <dbReference type="ChEBI" id="CHEBI:16389"/>
        <dbReference type="ChEBI" id="CHEBI:17976"/>
        <dbReference type="ChEBI" id="CHEBI:57540"/>
        <dbReference type="ChEBI" id="CHEBI:57945"/>
        <dbReference type="EC" id="7.1.1.2"/>
    </reaction>
</comment>
<evidence type="ECO:0000259" key="18">
    <source>
        <dbReference type="Pfam" id="PF00361"/>
    </source>
</evidence>
<dbReference type="Pfam" id="PF01059">
    <property type="entry name" value="Oxidored_q5_N"/>
    <property type="match status" value="1"/>
</dbReference>
<dbReference type="InterPro" id="IPR000260">
    <property type="entry name" value="NADH4_N"/>
</dbReference>
<keyword evidence="14 17" id="KW-0496">Mitochondrion</keyword>
<feature type="transmembrane region" description="Helical" evidence="17">
    <location>
        <begin position="267"/>
        <end position="285"/>
    </location>
</feature>
<evidence type="ECO:0000256" key="13">
    <source>
        <dbReference type="ARBA" id="ARBA00023075"/>
    </source>
</evidence>
<feature type="transmembrane region" description="Helical" evidence="17">
    <location>
        <begin position="54"/>
        <end position="77"/>
    </location>
</feature>
<dbReference type="PANTHER" id="PTHR43507">
    <property type="entry name" value="NADH-UBIQUINONE OXIDOREDUCTASE CHAIN 4"/>
    <property type="match status" value="1"/>
</dbReference>
<evidence type="ECO:0000256" key="11">
    <source>
        <dbReference type="ARBA" id="ARBA00022989"/>
    </source>
</evidence>
<reference evidence="20" key="1">
    <citation type="submission" date="2016-12" db="EMBL/GenBank/DDBJ databases">
        <title>A first mitochondrial genomes of three bathynellaceans (Malacostraca: Syncarida: Bathynellacea), and their phylogenetic position in Malacostraca.</title>
        <authorList>
            <person name="Song J.-H."/>
            <person name="Cho J.-L."/>
            <person name="Min G.-S."/>
        </authorList>
    </citation>
    <scope>NUCLEOTIDE SEQUENCE</scope>
    <source>
        <strain evidence="20">A</strain>
    </source>
</reference>
<dbReference type="GO" id="GO:0042773">
    <property type="term" value="P:ATP synthesis coupled electron transport"/>
    <property type="evidence" value="ECO:0007669"/>
    <property type="project" value="InterPro"/>
</dbReference>
<name>A0A7R6D7P4_9CRUS</name>
<dbReference type="GO" id="GO:0015990">
    <property type="term" value="P:electron transport coupled proton transport"/>
    <property type="evidence" value="ECO:0007669"/>
    <property type="project" value="TreeGrafter"/>
</dbReference>
<evidence type="ECO:0000256" key="15">
    <source>
        <dbReference type="ARBA" id="ARBA00023136"/>
    </source>
</evidence>
<proteinExistence type="inferred from homology"/>
<keyword evidence="12 17" id="KW-0520">NAD</keyword>
<feature type="transmembrane region" description="Helical" evidence="17">
    <location>
        <begin position="135"/>
        <end position="157"/>
    </location>
</feature>
<feature type="transmembrane region" description="Helical" evidence="17">
    <location>
        <begin position="106"/>
        <end position="128"/>
    </location>
</feature>
<dbReference type="PANTHER" id="PTHR43507:SF20">
    <property type="entry name" value="NADH-UBIQUINONE OXIDOREDUCTASE CHAIN 4"/>
    <property type="match status" value="1"/>
</dbReference>
<keyword evidence="13 17" id="KW-0830">Ubiquinone</keyword>
<evidence type="ECO:0000256" key="2">
    <source>
        <dbReference type="ARBA" id="ARBA00004225"/>
    </source>
</evidence>
<keyword evidence="11 17" id="KW-1133">Transmembrane helix</keyword>
<sequence>MYLTLFLMLATLFIYNNKMLLLSLMMMLMFFICLNSSSLIIIKMNSMFLMDSVSFILVVLTLWIFVLAMSTTSYMLSFNMHGKLFKMVLILMAILLYFTFTVNNLMLFYIFFEASLIPMFMLISGWGYQPERLKASIYLLFYTLFGSLPLLIILLYFMLLNGSLSMLESIFIANNLVYLLLFFSFFIKMPMFLVHLWLPKAHVEAPLVGSMILAAVLLKLGGYGIIRFSAIFENCLKLPYNFFIILSLVGGVLTSCLCFMQNDIKAIVAYSSVVHMSLLLASVLTKTNWGLLGSIILMISHGLCSSGLFFMANSLYLRSNSRSLLFNKGQMVFFSSASLMWFLLLSSNMSAPPSLNLLGEINLIFGLMKWYYYILLLLFIWLVLSIIYSIFLYSYTQHGKLSSKTPMSSSLLVSEMISSMSHWLPLNMLFLTSKLWLA</sequence>
<comment type="similarity">
    <text evidence="3 17">Belongs to the complex I subunit 4 family.</text>
</comment>
<evidence type="ECO:0000256" key="7">
    <source>
        <dbReference type="ARBA" id="ARBA00022660"/>
    </source>
</evidence>
<comment type="subcellular location">
    <subcellularLocation>
        <location evidence="2 17">Mitochondrion membrane</location>
        <topology evidence="2 17">Multi-pass membrane protein</topology>
    </subcellularLocation>
</comment>
<evidence type="ECO:0000256" key="8">
    <source>
        <dbReference type="ARBA" id="ARBA00022692"/>
    </source>
</evidence>
<dbReference type="AlphaFoldDB" id="A0A7R6D7P4"/>
<evidence type="ECO:0000256" key="6">
    <source>
        <dbReference type="ARBA" id="ARBA00022448"/>
    </source>
</evidence>
<evidence type="ECO:0000256" key="9">
    <source>
        <dbReference type="ARBA" id="ARBA00022967"/>
    </source>
</evidence>
<keyword evidence="7 17" id="KW-0679">Respiratory chain</keyword>
<evidence type="ECO:0000313" key="20">
    <source>
        <dbReference type="EMBL" id="ASV72572.1"/>
    </source>
</evidence>
<evidence type="ECO:0000259" key="19">
    <source>
        <dbReference type="Pfam" id="PF01059"/>
    </source>
</evidence>
<evidence type="ECO:0000256" key="17">
    <source>
        <dbReference type="RuleBase" id="RU003297"/>
    </source>
</evidence>
<dbReference type="PRINTS" id="PR01437">
    <property type="entry name" value="NUOXDRDTASE4"/>
</dbReference>
<feature type="domain" description="NADH:quinone oxidoreductase/Mrp antiporter transmembrane" evidence="18">
    <location>
        <begin position="103"/>
        <end position="380"/>
    </location>
</feature>
<accession>A0A7R6D7P4</accession>
<evidence type="ECO:0000256" key="4">
    <source>
        <dbReference type="ARBA" id="ARBA00012944"/>
    </source>
</evidence>
<comment type="function">
    <text evidence="17">Core subunit of the mitochondrial membrane respiratory chain NADH dehydrogenase (Complex I) which catalyzes electron transfer from NADH through the respiratory chain, using ubiquinone as an electron acceptor. Essential for the catalytic activity and assembly of complex I.</text>
</comment>
<geneLocation type="mitochondrion" evidence="20"/>
<dbReference type="Pfam" id="PF00361">
    <property type="entry name" value="Proton_antipo_M"/>
    <property type="match status" value="1"/>
</dbReference>
<feature type="transmembrane region" description="Helical" evidence="17">
    <location>
        <begin position="177"/>
        <end position="198"/>
    </location>
</feature>
<feature type="transmembrane region" description="Helical" evidence="17">
    <location>
        <begin position="331"/>
        <end position="350"/>
    </location>
</feature>
<evidence type="ECO:0000256" key="1">
    <source>
        <dbReference type="ARBA" id="ARBA00003257"/>
    </source>
</evidence>
<feature type="transmembrane region" description="Helical" evidence="17">
    <location>
        <begin position="205"/>
        <end position="226"/>
    </location>
</feature>
<dbReference type="InterPro" id="IPR003918">
    <property type="entry name" value="NADH_UbQ_OxRdtase"/>
</dbReference>
<keyword evidence="9" id="KW-1278">Translocase</keyword>
<protein>
    <recommendedName>
        <fullName evidence="5 17">NADH-ubiquinone oxidoreductase chain 4</fullName>
        <ecNumber evidence="4 17">7.1.1.2</ecNumber>
    </recommendedName>
</protein>
<evidence type="ECO:0000256" key="16">
    <source>
        <dbReference type="ARBA" id="ARBA00049551"/>
    </source>
</evidence>
<feature type="transmembrane region" description="Helical" evidence="17">
    <location>
        <begin position="238"/>
        <end position="260"/>
    </location>
</feature>
<dbReference type="GO" id="GO:0003954">
    <property type="term" value="F:NADH dehydrogenase activity"/>
    <property type="evidence" value="ECO:0007669"/>
    <property type="project" value="TreeGrafter"/>
</dbReference>